<evidence type="ECO:0000313" key="4">
    <source>
        <dbReference type="Proteomes" id="UP001601059"/>
    </source>
</evidence>
<name>A0ABW6K9C6_9BACI</name>
<dbReference type="Gene3D" id="1.10.4030.10">
    <property type="entry name" value="Porin chaperone SurA, peptide-binding domain"/>
    <property type="match status" value="1"/>
</dbReference>
<keyword evidence="4" id="KW-1185">Reference proteome</keyword>
<evidence type="ECO:0000256" key="1">
    <source>
        <dbReference type="SAM" id="Coils"/>
    </source>
</evidence>
<dbReference type="Pfam" id="PF13624">
    <property type="entry name" value="SurA_N_3"/>
    <property type="match status" value="1"/>
</dbReference>
<keyword evidence="2" id="KW-0732">Signal</keyword>
<evidence type="ECO:0000256" key="2">
    <source>
        <dbReference type="SAM" id="SignalP"/>
    </source>
</evidence>
<sequence length="227" mass="25668">MFKRIFTGFLLVASCLLVLAACSNNPSDEGAGSDEEVVASVNGKEIYLSEYNLAVDQTKKNYVQQGMDESSFNDEMLDELEKNVMDQLINTELFTQQAQNAGIEVEEEAVDAQLNQLKGQFSDESQYKEALEANNLTESSLKGDIKQDLLVSQYVESNIGTQTASEEEVQARYEMVKEMAKSQEQEVQELEEIRAQLEQEVVAQKQQVEVEKLIEELRDTNKIEIYL</sequence>
<keyword evidence="1" id="KW-0175">Coiled coil</keyword>
<comment type="caution">
    <text evidence="3">The sequence shown here is derived from an EMBL/GenBank/DDBJ whole genome shotgun (WGS) entry which is preliminary data.</text>
</comment>
<dbReference type="Proteomes" id="UP001601059">
    <property type="component" value="Unassembled WGS sequence"/>
</dbReference>
<protein>
    <submittedName>
        <fullName evidence="3">SurA N-terminal domain-containing protein</fullName>
    </submittedName>
</protein>
<dbReference type="InterPro" id="IPR050245">
    <property type="entry name" value="PrsA_foldase"/>
</dbReference>
<proteinExistence type="predicted"/>
<dbReference type="SUPFAM" id="SSF109998">
    <property type="entry name" value="Triger factor/SurA peptide-binding domain-like"/>
    <property type="match status" value="1"/>
</dbReference>
<evidence type="ECO:0000313" key="3">
    <source>
        <dbReference type="EMBL" id="MFE8700786.1"/>
    </source>
</evidence>
<reference evidence="3 4" key="1">
    <citation type="submission" date="2024-08" db="EMBL/GenBank/DDBJ databases">
        <title>Two novel Cytobacillus novel species.</title>
        <authorList>
            <person name="Liu G."/>
        </authorList>
    </citation>
    <scope>NUCLEOTIDE SEQUENCE [LARGE SCALE GENOMIC DNA]</scope>
    <source>
        <strain evidence="3 4">FJAT-54145</strain>
    </source>
</reference>
<dbReference type="PROSITE" id="PS51257">
    <property type="entry name" value="PROKAR_LIPOPROTEIN"/>
    <property type="match status" value="1"/>
</dbReference>
<feature type="coiled-coil region" evidence="1">
    <location>
        <begin position="166"/>
        <end position="223"/>
    </location>
</feature>
<gene>
    <name evidence="3" type="ORF">ACFYKX_09180</name>
</gene>
<dbReference type="PANTHER" id="PTHR47245:SF2">
    <property type="entry name" value="PEPTIDYL-PROLYL CIS-TRANS ISOMERASE HP_0175-RELATED"/>
    <property type="match status" value="1"/>
</dbReference>
<accession>A0ABW6K9C6</accession>
<organism evidence="3 4">
    <name type="scientific">Cytobacillus spartinae</name>
    <dbReference type="NCBI Taxonomy" id="3299023"/>
    <lineage>
        <taxon>Bacteria</taxon>
        <taxon>Bacillati</taxon>
        <taxon>Bacillota</taxon>
        <taxon>Bacilli</taxon>
        <taxon>Bacillales</taxon>
        <taxon>Bacillaceae</taxon>
        <taxon>Cytobacillus</taxon>
    </lineage>
</organism>
<dbReference type="InterPro" id="IPR027304">
    <property type="entry name" value="Trigger_fact/SurA_dom_sf"/>
</dbReference>
<dbReference type="RefSeq" id="WP_389360298.1">
    <property type="nucleotide sequence ID" value="NZ_JBIACK010000003.1"/>
</dbReference>
<feature type="chain" id="PRO_5045969777" evidence="2">
    <location>
        <begin position="21"/>
        <end position="227"/>
    </location>
</feature>
<dbReference type="EMBL" id="JBIACK010000003">
    <property type="protein sequence ID" value="MFE8700786.1"/>
    <property type="molecule type" value="Genomic_DNA"/>
</dbReference>
<dbReference type="PANTHER" id="PTHR47245">
    <property type="entry name" value="PEPTIDYLPROLYL ISOMERASE"/>
    <property type="match status" value="1"/>
</dbReference>
<feature type="signal peptide" evidence="2">
    <location>
        <begin position="1"/>
        <end position="20"/>
    </location>
</feature>